<proteinExistence type="predicted"/>
<dbReference type="WBParaSite" id="jg24672">
    <property type="protein sequence ID" value="jg24672"/>
    <property type="gene ID" value="jg24672"/>
</dbReference>
<dbReference type="InterPro" id="IPR008906">
    <property type="entry name" value="HATC_C_dom"/>
</dbReference>
<dbReference type="InterPro" id="IPR012337">
    <property type="entry name" value="RNaseH-like_sf"/>
</dbReference>
<feature type="domain" description="HAT C-terminal dimerisation" evidence="1">
    <location>
        <begin position="55"/>
        <end position="99"/>
    </location>
</feature>
<dbReference type="SUPFAM" id="SSF53098">
    <property type="entry name" value="Ribonuclease H-like"/>
    <property type="match status" value="1"/>
</dbReference>
<dbReference type="GO" id="GO:0046983">
    <property type="term" value="F:protein dimerization activity"/>
    <property type="evidence" value="ECO:0007669"/>
    <property type="project" value="InterPro"/>
</dbReference>
<sequence>MGPTSFKQSEGSVVSWNGSSQVLGVSDEHGLYTLNCFGRPSLIFVVQESRPIAVLAMEVLSVPATSAPIERIFSQAGLATSKHRNRTEHELLNAQIVVYSYCHAEDSN</sequence>
<keyword evidence="2" id="KW-1185">Reference proteome</keyword>
<dbReference type="AlphaFoldDB" id="A0A915DYZ3"/>
<dbReference type="Pfam" id="PF05699">
    <property type="entry name" value="Dimer_Tnp_hAT"/>
    <property type="match status" value="1"/>
</dbReference>
<protein>
    <submittedName>
        <fullName evidence="3">HAT C-terminal dimerisation domain-containing protein</fullName>
    </submittedName>
</protein>
<name>A0A915DYZ3_9BILA</name>
<dbReference type="Proteomes" id="UP000887574">
    <property type="component" value="Unplaced"/>
</dbReference>
<evidence type="ECO:0000259" key="1">
    <source>
        <dbReference type="Pfam" id="PF05699"/>
    </source>
</evidence>
<accession>A0A915DYZ3</accession>
<evidence type="ECO:0000313" key="3">
    <source>
        <dbReference type="WBParaSite" id="jg24672"/>
    </source>
</evidence>
<organism evidence="2 3">
    <name type="scientific">Ditylenchus dipsaci</name>
    <dbReference type="NCBI Taxonomy" id="166011"/>
    <lineage>
        <taxon>Eukaryota</taxon>
        <taxon>Metazoa</taxon>
        <taxon>Ecdysozoa</taxon>
        <taxon>Nematoda</taxon>
        <taxon>Chromadorea</taxon>
        <taxon>Rhabditida</taxon>
        <taxon>Tylenchina</taxon>
        <taxon>Tylenchomorpha</taxon>
        <taxon>Sphaerularioidea</taxon>
        <taxon>Anguinidae</taxon>
        <taxon>Anguininae</taxon>
        <taxon>Ditylenchus</taxon>
    </lineage>
</organism>
<evidence type="ECO:0000313" key="2">
    <source>
        <dbReference type="Proteomes" id="UP000887574"/>
    </source>
</evidence>
<reference evidence="3" key="1">
    <citation type="submission" date="2022-11" db="UniProtKB">
        <authorList>
            <consortium name="WormBaseParasite"/>
        </authorList>
    </citation>
    <scope>IDENTIFICATION</scope>
</reference>